<organism evidence="8 9">
    <name type="scientific">Acaryochloris thomasi RCC1774</name>
    <dbReference type="NCBI Taxonomy" id="1764569"/>
    <lineage>
        <taxon>Bacteria</taxon>
        <taxon>Bacillati</taxon>
        <taxon>Cyanobacteriota</taxon>
        <taxon>Cyanophyceae</taxon>
        <taxon>Acaryochloridales</taxon>
        <taxon>Acaryochloridaceae</taxon>
        <taxon>Acaryochloris</taxon>
        <taxon>Acaryochloris thomasi</taxon>
    </lineage>
</organism>
<dbReference type="InterPro" id="IPR006027">
    <property type="entry name" value="NusB_RsmB_TIM44"/>
</dbReference>
<evidence type="ECO:0000256" key="5">
    <source>
        <dbReference type="ARBA" id="ARBA00023163"/>
    </source>
</evidence>
<dbReference type="Pfam" id="PF01029">
    <property type="entry name" value="NusB"/>
    <property type="match status" value="1"/>
</dbReference>
<dbReference type="GO" id="GO:0006353">
    <property type="term" value="P:DNA-templated transcription termination"/>
    <property type="evidence" value="ECO:0007669"/>
    <property type="project" value="UniProtKB-UniRule"/>
</dbReference>
<keyword evidence="2 6" id="KW-0889">Transcription antitermination</keyword>
<keyword evidence="5 6" id="KW-0804">Transcription</keyword>
<dbReference type="NCBIfam" id="TIGR01951">
    <property type="entry name" value="nusB"/>
    <property type="match status" value="1"/>
</dbReference>
<comment type="similarity">
    <text evidence="1 6">Belongs to the NusB family.</text>
</comment>
<name>A0A2W1JW53_9CYAN</name>
<evidence type="ECO:0000259" key="7">
    <source>
        <dbReference type="Pfam" id="PF01029"/>
    </source>
</evidence>
<dbReference type="GO" id="GO:0005829">
    <property type="term" value="C:cytosol"/>
    <property type="evidence" value="ECO:0007669"/>
    <property type="project" value="TreeGrafter"/>
</dbReference>
<dbReference type="OrthoDB" id="3528057at2"/>
<dbReference type="Proteomes" id="UP000248857">
    <property type="component" value="Unassembled WGS sequence"/>
</dbReference>
<dbReference type="HAMAP" id="MF_00073">
    <property type="entry name" value="NusB"/>
    <property type="match status" value="1"/>
</dbReference>
<protein>
    <recommendedName>
        <fullName evidence="6">Transcription antitermination protein NusB</fullName>
    </recommendedName>
    <alternativeName>
        <fullName evidence="6">Antitermination factor NusB</fullName>
    </alternativeName>
</protein>
<dbReference type="SUPFAM" id="SSF48013">
    <property type="entry name" value="NusB-like"/>
    <property type="match status" value="1"/>
</dbReference>
<dbReference type="InterPro" id="IPR011605">
    <property type="entry name" value="NusB_fam"/>
</dbReference>
<feature type="domain" description="NusB/RsmB/TIM44" evidence="7">
    <location>
        <begin position="104"/>
        <end position="200"/>
    </location>
</feature>
<keyword evidence="9" id="KW-1185">Reference proteome</keyword>
<proteinExistence type="inferred from homology"/>
<evidence type="ECO:0000256" key="3">
    <source>
        <dbReference type="ARBA" id="ARBA00022884"/>
    </source>
</evidence>
<dbReference type="AlphaFoldDB" id="A0A2W1JW53"/>
<accession>A0A2W1JW53</accession>
<sequence length="209" mass="23464">MQPRRIARELALLSLSQLPSKPKKLEEQTPQTVMLTAIRALTGEVQDALEMASADLKRGNDLLRDSEFRAVDLKSSQAMVGDAIARTQTAINRLGSAVELPELMQLGDQQEVRDYTIQIVSTCNQYRQEVDELLEASLQDWQLTRLAKVDQNILRIAVVEMVYLALPDRVAINEAVELAKRYSAEEGHRFINGVLRRVTKQLPAAPQQS</sequence>
<dbReference type="PANTHER" id="PTHR11078">
    <property type="entry name" value="N UTILIZATION SUBSTANCE PROTEIN B-RELATED"/>
    <property type="match status" value="1"/>
</dbReference>
<dbReference type="PANTHER" id="PTHR11078:SF3">
    <property type="entry name" value="ANTITERMINATION NUSB DOMAIN-CONTAINING PROTEIN"/>
    <property type="match status" value="1"/>
</dbReference>
<evidence type="ECO:0000256" key="6">
    <source>
        <dbReference type="HAMAP-Rule" id="MF_00073"/>
    </source>
</evidence>
<evidence type="ECO:0000256" key="4">
    <source>
        <dbReference type="ARBA" id="ARBA00023015"/>
    </source>
</evidence>
<evidence type="ECO:0000313" key="9">
    <source>
        <dbReference type="Proteomes" id="UP000248857"/>
    </source>
</evidence>
<dbReference type="EMBL" id="PQWO01000004">
    <property type="protein sequence ID" value="PZD73914.1"/>
    <property type="molecule type" value="Genomic_DNA"/>
</dbReference>
<dbReference type="InterPro" id="IPR035926">
    <property type="entry name" value="NusB-like_sf"/>
</dbReference>
<comment type="caution">
    <text evidence="8">The sequence shown here is derived from an EMBL/GenBank/DDBJ whole genome shotgun (WGS) entry which is preliminary data.</text>
</comment>
<dbReference type="GO" id="GO:0031564">
    <property type="term" value="P:transcription antitermination"/>
    <property type="evidence" value="ECO:0007669"/>
    <property type="project" value="UniProtKB-KW"/>
</dbReference>
<dbReference type="Gene3D" id="1.10.940.10">
    <property type="entry name" value="NusB-like"/>
    <property type="match status" value="1"/>
</dbReference>
<evidence type="ECO:0000313" key="8">
    <source>
        <dbReference type="EMBL" id="PZD73914.1"/>
    </source>
</evidence>
<keyword evidence="3 6" id="KW-0694">RNA-binding</keyword>
<reference evidence="8 9" key="1">
    <citation type="journal article" date="2018" name="Sci. Rep.">
        <title>A novel species of the marine cyanobacterium Acaryochloris with a unique pigment content and lifestyle.</title>
        <authorList>
            <person name="Partensky F."/>
            <person name="Six C."/>
            <person name="Ratin M."/>
            <person name="Garczarek L."/>
            <person name="Vaulot D."/>
            <person name="Probert I."/>
            <person name="Calteau A."/>
            <person name="Gourvil P."/>
            <person name="Marie D."/>
            <person name="Grebert T."/>
            <person name="Bouchier C."/>
            <person name="Le Panse S."/>
            <person name="Gachenot M."/>
            <person name="Rodriguez F."/>
            <person name="Garrido J.L."/>
        </authorList>
    </citation>
    <scope>NUCLEOTIDE SEQUENCE [LARGE SCALE GENOMIC DNA]</scope>
    <source>
        <strain evidence="8 9">RCC1774</strain>
    </source>
</reference>
<evidence type="ECO:0000256" key="1">
    <source>
        <dbReference type="ARBA" id="ARBA00005952"/>
    </source>
</evidence>
<dbReference type="RefSeq" id="WP_110985578.1">
    <property type="nucleotide sequence ID" value="NZ_CAWNWM010000004.1"/>
</dbReference>
<dbReference type="GO" id="GO:0003723">
    <property type="term" value="F:RNA binding"/>
    <property type="evidence" value="ECO:0007669"/>
    <property type="project" value="UniProtKB-UniRule"/>
</dbReference>
<comment type="function">
    <text evidence="6">Involved in transcription antitermination. Required for transcription of ribosomal RNA (rRNA) genes. Binds specifically to the boxA antiterminator sequence of the ribosomal RNA (rrn) operons.</text>
</comment>
<evidence type="ECO:0000256" key="2">
    <source>
        <dbReference type="ARBA" id="ARBA00022814"/>
    </source>
</evidence>
<keyword evidence="4 6" id="KW-0805">Transcription regulation</keyword>
<gene>
    <name evidence="8" type="primary">nusB_1</name>
    <name evidence="6" type="synonym">nusB</name>
    <name evidence="8" type="ORF">C1752_01605</name>
</gene>